<proteinExistence type="predicted"/>
<dbReference type="Proteomes" id="UP000823900">
    <property type="component" value="Unassembled WGS sequence"/>
</dbReference>
<dbReference type="Pfam" id="PF14277">
    <property type="entry name" value="DUF4364"/>
    <property type="match status" value="1"/>
</dbReference>
<dbReference type="InterPro" id="IPR036390">
    <property type="entry name" value="WH_DNA-bd_sf"/>
</dbReference>
<reference evidence="1" key="2">
    <citation type="submission" date="2021-04" db="EMBL/GenBank/DDBJ databases">
        <authorList>
            <person name="Gilroy R."/>
        </authorList>
    </citation>
    <scope>NUCLEOTIDE SEQUENCE</scope>
    <source>
        <strain evidence="1">CHK178-16964</strain>
    </source>
</reference>
<dbReference type="InterPro" id="IPR036388">
    <property type="entry name" value="WH-like_DNA-bd_sf"/>
</dbReference>
<dbReference type="Gene3D" id="1.10.10.10">
    <property type="entry name" value="Winged helix-like DNA-binding domain superfamily/Winged helix DNA-binding domain"/>
    <property type="match status" value="1"/>
</dbReference>
<dbReference type="InterPro" id="IPR025374">
    <property type="entry name" value="DUF4364"/>
</dbReference>
<name>A0A9D2KNQ6_9FIRM</name>
<evidence type="ECO:0000313" key="2">
    <source>
        <dbReference type="Proteomes" id="UP000823900"/>
    </source>
</evidence>
<comment type="caution">
    <text evidence="1">The sequence shown here is derived from an EMBL/GenBank/DDBJ whole genome shotgun (WGS) entry which is preliminary data.</text>
</comment>
<gene>
    <name evidence="1" type="ORF">IAA07_01365</name>
</gene>
<reference evidence="1" key="1">
    <citation type="journal article" date="2021" name="PeerJ">
        <title>Extensive microbial diversity within the chicken gut microbiome revealed by metagenomics and culture.</title>
        <authorList>
            <person name="Gilroy R."/>
            <person name="Ravi A."/>
            <person name="Getino M."/>
            <person name="Pursley I."/>
            <person name="Horton D.L."/>
            <person name="Alikhan N.F."/>
            <person name="Baker D."/>
            <person name="Gharbi K."/>
            <person name="Hall N."/>
            <person name="Watson M."/>
            <person name="Adriaenssens E.M."/>
            <person name="Foster-Nyarko E."/>
            <person name="Jarju S."/>
            <person name="Secka A."/>
            <person name="Antonio M."/>
            <person name="Oren A."/>
            <person name="Chaudhuri R.R."/>
            <person name="La Ragione R."/>
            <person name="Hildebrand F."/>
            <person name="Pallen M.J."/>
        </authorList>
    </citation>
    <scope>NUCLEOTIDE SEQUENCE</scope>
    <source>
        <strain evidence="1">CHK178-16964</strain>
    </source>
</reference>
<organism evidence="1 2">
    <name type="scientific">Candidatus Lachnoclostridium stercoravium</name>
    <dbReference type="NCBI Taxonomy" id="2838633"/>
    <lineage>
        <taxon>Bacteria</taxon>
        <taxon>Bacillati</taxon>
        <taxon>Bacillota</taxon>
        <taxon>Clostridia</taxon>
        <taxon>Lachnospirales</taxon>
        <taxon>Lachnospiraceae</taxon>
    </lineage>
</organism>
<dbReference type="AlphaFoldDB" id="A0A9D2KNQ6"/>
<dbReference type="EMBL" id="DWZA01000012">
    <property type="protein sequence ID" value="HJA70211.1"/>
    <property type="molecule type" value="Genomic_DNA"/>
</dbReference>
<protein>
    <submittedName>
        <fullName evidence="1">DUF4364 family protein</fullName>
    </submittedName>
</protein>
<sequence length="175" mass="20332">MLSEPITLYKLMCLYMLRQVNFPLTNAQLTNFFLDKEYTTYFTLQQALNELLEAGLIRGESLHNSTRYEITKDGEDTLGFFCKKISPAIIEDMDQYLKENRFRLRNEASTIADYYKSTGPDYIVHCEVREGKESLIELNLAVPDKEQAESMCSQWKTKNQEIYAYVMKALMSSGQ</sequence>
<accession>A0A9D2KNQ6</accession>
<dbReference type="SUPFAM" id="SSF46785">
    <property type="entry name" value="Winged helix' DNA-binding domain"/>
    <property type="match status" value="1"/>
</dbReference>
<evidence type="ECO:0000313" key="1">
    <source>
        <dbReference type="EMBL" id="HJA70211.1"/>
    </source>
</evidence>